<dbReference type="Proteomes" id="UP000288716">
    <property type="component" value="Unassembled WGS sequence"/>
</dbReference>
<proteinExistence type="predicted"/>
<dbReference type="InterPro" id="IPR032675">
    <property type="entry name" value="LRR_dom_sf"/>
</dbReference>
<feature type="non-terminal residue" evidence="1">
    <location>
        <position position="211"/>
    </location>
</feature>
<accession>A0A443RTA7</accession>
<name>A0A443RTA7_9ACAR</name>
<reference evidence="1 2" key="1">
    <citation type="journal article" date="2018" name="Gigascience">
        <title>Genomes of trombidid mites reveal novel predicted allergens and laterally-transferred genes associated with secondary metabolism.</title>
        <authorList>
            <person name="Dong X."/>
            <person name="Chaisiri K."/>
            <person name="Xia D."/>
            <person name="Armstrong S.D."/>
            <person name="Fang Y."/>
            <person name="Donnelly M.J."/>
            <person name="Kadowaki T."/>
            <person name="McGarry J.W."/>
            <person name="Darby A.C."/>
            <person name="Makepeace B.L."/>
        </authorList>
    </citation>
    <scope>NUCLEOTIDE SEQUENCE [LARGE SCALE GENOMIC DNA]</scope>
    <source>
        <strain evidence="1">UoL-UT</strain>
    </source>
</reference>
<evidence type="ECO:0000313" key="1">
    <source>
        <dbReference type="EMBL" id="RWS18533.1"/>
    </source>
</evidence>
<comment type="caution">
    <text evidence="1">The sequence shown here is derived from an EMBL/GenBank/DDBJ whole genome shotgun (WGS) entry which is preliminary data.</text>
</comment>
<dbReference type="EMBL" id="NCKV01038289">
    <property type="protein sequence ID" value="RWS18533.1"/>
    <property type="molecule type" value="Genomic_DNA"/>
</dbReference>
<keyword evidence="2" id="KW-1185">Reference proteome</keyword>
<sequence length="211" mass="24376">MSQLLSKSRNTLEMLRYPIDMQEDFELMTQFTKLTDLRLLIMNMNTDGFHRFKFQNLVQLQLNIYTDVDIASVISGISRNQRLKALYLRLEIWPPEQSVDMSIISDNCKELEFVALYQFDSFKSCLESLSNLPKLEYLELAGCRTLTDEKMAVFVNDSQSLRGLAVYHSSGELNDSLQSMKAKANSNESKYFFARIPISRHLLHGSPKNLK</sequence>
<dbReference type="VEuPathDB" id="VectorBase:LDEU013507"/>
<dbReference type="Gene3D" id="3.80.10.10">
    <property type="entry name" value="Ribonuclease Inhibitor"/>
    <property type="match status" value="1"/>
</dbReference>
<protein>
    <submittedName>
        <fullName evidence="1">Uncharacterized protein</fullName>
    </submittedName>
</protein>
<dbReference type="SUPFAM" id="SSF52047">
    <property type="entry name" value="RNI-like"/>
    <property type="match status" value="1"/>
</dbReference>
<dbReference type="AlphaFoldDB" id="A0A443RTA7"/>
<evidence type="ECO:0000313" key="2">
    <source>
        <dbReference type="Proteomes" id="UP000288716"/>
    </source>
</evidence>
<gene>
    <name evidence="1" type="ORF">B4U80_14600</name>
</gene>
<organism evidence="1 2">
    <name type="scientific">Leptotrombidium deliense</name>
    <dbReference type="NCBI Taxonomy" id="299467"/>
    <lineage>
        <taxon>Eukaryota</taxon>
        <taxon>Metazoa</taxon>
        <taxon>Ecdysozoa</taxon>
        <taxon>Arthropoda</taxon>
        <taxon>Chelicerata</taxon>
        <taxon>Arachnida</taxon>
        <taxon>Acari</taxon>
        <taxon>Acariformes</taxon>
        <taxon>Trombidiformes</taxon>
        <taxon>Prostigmata</taxon>
        <taxon>Anystina</taxon>
        <taxon>Parasitengona</taxon>
        <taxon>Trombiculoidea</taxon>
        <taxon>Trombiculidae</taxon>
        <taxon>Leptotrombidium</taxon>
    </lineage>
</organism>